<reference evidence="2" key="1">
    <citation type="submission" date="2023-06" db="EMBL/GenBank/DDBJ databases">
        <title>Black Yeasts Isolated from many extreme environments.</title>
        <authorList>
            <person name="Coleine C."/>
            <person name="Stajich J.E."/>
            <person name="Selbmann L."/>
        </authorList>
    </citation>
    <scope>NUCLEOTIDE SEQUENCE</scope>
    <source>
        <strain evidence="2">CCFEE 5200</strain>
    </source>
</reference>
<evidence type="ECO:0000313" key="2">
    <source>
        <dbReference type="EMBL" id="KAK0983534.1"/>
    </source>
</evidence>
<dbReference type="EMBL" id="JAUJLE010000101">
    <property type="protein sequence ID" value="KAK0983534.1"/>
    <property type="molecule type" value="Genomic_DNA"/>
</dbReference>
<dbReference type="Proteomes" id="UP001175353">
    <property type="component" value="Unassembled WGS sequence"/>
</dbReference>
<dbReference type="AlphaFoldDB" id="A0AAN6KI09"/>
<feature type="region of interest" description="Disordered" evidence="1">
    <location>
        <begin position="37"/>
        <end position="63"/>
    </location>
</feature>
<feature type="compositionally biased region" description="Polar residues" evidence="1">
    <location>
        <begin position="166"/>
        <end position="178"/>
    </location>
</feature>
<accession>A0AAN6KI09</accession>
<sequence length="250" mass="27409">MGIFTFTCTGATHADETDEERGDRMSKPTAALAKQAIRHHVKPTPTAAAAATGTARGPLKPPPHPPQQQYLRFLYEANPGPINRTTLNSTKDFANDPSHPFHIKTHRKLKAFDPKKLHWRVQCPVDVSRRAFIRNWAAKRVKAAIAQRLKGPGGKQEESGNDGHGQKSTAVGSSSNKLSRADGDYARPYAHGLSGALVILLPKDGKMALTATKAQVEASVEWVLGEVTRLQAEARRRGYSVYDLKDRPVH</sequence>
<organism evidence="2 3">
    <name type="scientific">Friedmanniomyces endolithicus</name>
    <dbReference type="NCBI Taxonomy" id="329885"/>
    <lineage>
        <taxon>Eukaryota</taxon>
        <taxon>Fungi</taxon>
        <taxon>Dikarya</taxon>
        <taxon>Ascomycota</taxon>
        <taxon>Pezizomycotina</taxon>
        <taxon>Dothideomycetes</taxon>
        <taxon>Dothideomycetidae</taxon>
        <taxon>Mycosphaerellales</taxon>
        <taxon>Teratosphaeriaceae</taxon>
        <taxon>Friedmanniomyces</taxon>
    </lineage>
</organism>
<keyword evidence="3" id="KW-1185">Reference proteome</keyword>
<proteinExistence type="predicted"/>
<name>A0AAN6KI09_9PEZI</name>
<evidence type="ECO:0000256" key="1">
    <source>
        <dbReference type="SAM" id="MobiDB-lite"/>
    </source>
</evidence>
<comment type="caution">
    <text evidence="2">The sequence shown here is derived from an EMBL/GenBank/DDBJ whole genome shotgun (WGS) entry which is preliminary data.</text>
</comment>
<evidence type="ECO:0000313" key="3">
    <source>
        <dbReference type="Proteomes" id="UP001175353"/>
    </source>
</evidence>
<feature type="region of interest" description="Disordered" evidence="1">
    <location>
        <begin position="147"/>
        <end position="178"/>
    </location>
</feature>
<feature type="compositionally biased region" description="Low complexity" evidence="1">
    <location>
        <begin position="43"/>
        <end position="55"/>
    </location>
</feature>
<gene>
    <name evidence="2" type="ORF">LTR91_011182</name>
</gene>
<protein>
    <submittedName>
        <fullName evidence="2">Uncharacterized protein</fullName>
    </submittedName>
</protein>